<name>A0A1D6KRP6_MAIZE</name>
<sequence length="67" mass="7537">MLLELSIPLSFFCSIRNTLTKLLPNLTVTRFSSYLGFAHCIVFKQGMRNSIDGTISSLLVAHCQWCV</sequence>
<proteinExistence type="predicted"/>
<dbReference type="AlphaFoldDB" id="A0A1D6KRP6"/>
<organism evidence="1">
    <name type="scientific">Zea mays</name>
    <name type="common">Maize</name>
    <dbReference type="NCBI Taxonomy" id="4577"/>
    <lineage>
        <taxon>Eukaryota</taxon>
        <taxon>Viridiplantae</taxon>
        <taxon>Streptophyta</taxon>
        <taxon>Embryophyta</taxon>
        <taxon>Tracheophyta</taxon>
        <taxon>Spermatophyta</taxon>
        <taxon>Magnoliopsida</taxon>
        <taxon>Liliopsida</taxon>
        <taxon>Poales</taxon>
        <taxon>Poaceae</taxon>
        <taxon>PACMAD clade</taxon>
        <taxon>Panicoideae</taxon>
        <taxon>Andropogonodae</taxon>
        <taxon>Andropogoneae</taxon>
        <taxon>Tripsacinae</taxon>
        <taxon>Zea</taxon>
    </lineage>
</organism>
<evidence type="ECO:0000313" key="1">
    <source>
        <dbReference type="EMBL" id="ONM05380.1"/>
    </source>
</evidence>
<gene>
    <name evidence="1" type="ORF">ZEAMMB73_Zm00001d032562</name>
</gene>
<accession>A0A1D6KRP6</accession>
<protein>
    <submittedName>
        <fullName evidence="1">Evolutionarily conserved C-terminal region 2</fullName>
    </submittedName>
</protein>
<reference evidence="1" key="1">
    <citation type="submission" date="2015-12" db="EMBL/GenBank/DDBJ databases">
        <title>Update maize B73 reference genome by single molecule sequencing technologies.</title>
        <authorList>
            <consortium name="Maize Genome Sequencing Project"/>
            <person name="Ware D."/>
        </authorList>
    </citation>
    <scope>NUCLEOTIDE SEQUENCE [LARGE SCALE GENOMIC DNA]</scope>
    <source>
        <tissue evidence="1">Seedling</tissue>
    </source>
</reference>
<dbReference type="EMBL" id="CM007647">
    <property type="protein sequence ID" value="ONM05380.1"/>
    <property type="molecule type" value="Genomic_DNA"/>
</dbReference>